<organism evidence="2 3">
    <name type="scientific">Tumebacillus algifaecis</name>
    <dbReference type="NCBI Taxonomy" id="1214604"/>
    <lineage>
        <taxon>Bacteria</taxon>
        <taxon>Bacillati</taxon>
        <taxon>Bacillota</taxon>
        <taxon>Bacilli</taxon>
        <taxon>Bacillales</taxon>
        <taxon>Alicyclobacillaceae</taxon>
        <taxon>Tumebacillus</taxon>
    </lineage>
</organism>
<accession>A0A223CWI6</accession>
<evidence type="ECO:0000256" key="1">
    <source>
        <dbReference type="SAM" id="MobiDB-lite"/>
    </source>
</evidence>
<dbReference type="KEGG" id="tab:CIG75_00885"/>
<sequence>MFQPPVQAPSTQNTNSTPLVGGGTDRTSPRREASSYSAAQLLQLQKTVGNRAVTQMLRNRMTAQQMQKDPSAALASPVLQREGDEETESQISNLGTQVLQDILMNKILPEVGKQVLIKVIDGFMLYADTLIQSMLPDLTTLLKYTATCLSAFTKVTEFWNELGPNTRAGLKFVMGVVLHKVDNLLPSFVPKMMLSTFEANAADDAEGSAMMQNVVYYLKTAEQYLGTVNVMSRVGDFMKWSLGLTPDTPSSEQDALENSQAREKPTGTSLDLKVIKLEMQDLSIVRSKTDDNQKEMGGLDAKSKVTIRLFGQEYTVDEIHARLGWDLSFAIDMTLQNKLIIGHSSFLIFDMENLVLEELTVSDRGLNTLEVSLAKFKVGSLLELDKITGGYKKGKGYKFGAGNITLKLPEPFSTEIQTGAQLELEPDGAFRQLDVFEFKAGNFSLEQALVTREYLRIVNAMYDLTPHGMPFKPTLDVLQISKDKKIQKIQGGVTVQDWSPLKGLTINGHAAIGYEDVLYAQVDNADVRLDYDIFQGYGSIKHLRYDTNRKLEGEINGITFSIGKFHFAATKVDINADGSMSIAEAQVVLGGGKDQIAAKDVDEIGGDKEGLKKSMGFDEISGGGGLSDLAQVHLKAKNITIRDGKVSVGEYEKWIGPSKVMKISLFGGGIQGLLDQEKEKAAIAGQFKFPSTSGFWPIKVGATLPISPTPISLFLEMGIGGGISAKAAGMIERDKSIAQESVYNIKALAELSAELTFSIGAGMKLGHEILLALRAYLEASATLSAATRAAIEGKVKLNPETKMVEQDSNNPVIFRYELEAELQAKLDFVIDLVAFLFYHKELYRRNLGNWTLGSYRMAGSVGERDGKLTDQVKTPHHGAEDMTLGGAIPGQVKLPEESLVKQIAKRKHEEGNGDQPYKSLYRTAHDKMSAEPELGEPTLANIREQLKPSAKDQRDVPQIVDRINTSMSARRDGPNKSYLMSNEEWLQYSNNAAMRRSVTLVDDALAAYHAEKNPQQKLVLLNRLREIGNKYILDRGKSRWKMVFRLLLDTNREEEFLREQIEATSVR</sequence>
<feature type="compositionally biased region" description="Polar residues" evidence="1">
    <location>
        <begin position="8"/>
        <end position="18"/>
    </location>
</feature>
<evidence type="ECO:0000313" key="2">
    <source>
        <dbReference type="EMBL" id="ASS73670.1"/>
    </source>
</evidence>
<feature type="region of interest" description="Disordered" evidence="1">
    <location>
        <begin position="245"/>
        <end position="266"/>
    </location>
</feature>
<feature type="region of interest" description="Disordered" evidence="1">
    <location>
        <begin position="62"/>
        <end position="90"/>
    </location>
</feature>
<name>A0A223CWI6_9BACL</name>
<gene>
    <name evidence="2" type="ORF">CIG75_00885</name>
</gene>
<dbReference type="Proteomes" id="UP000214688">
    <property type="component" value="Chromosome"/>
</dbReference>
<feature type="region of interest" description="Disordered" evidence="1">
    <location>
        <begin position="1"/>
        <end position="36"/>
    </location>
</feature>
<dbReference type="AlphaFoldDB" id="A0A223CWI6"/>
<dbReference type="RefSeq" id="WP_094234930.1">
    <property type="nucleotide sequence ID" value="NZ_CP022657.1"/>
</dbReference>
<dbReference type="EMBL" id="CP022657">
    <property type="protein sequence ID" value="ASS73670.1"/>
    <property type="molecule type" value="Genomic_DNA"/>
</dbReference>
<dbReference type="OrthoDB" id="2378920at2"/>
<evidence type="ECO:0000313" key="3">
    <source>
        <dbReference type="Proteomes" id="UP000214688"/>
    </source>
</evidence>
<proteinExistence type="predicted"/>
<protein>
    <submittedName>
        <fullName evidence="2">Uncharacterized protein</fullName>
    </submittedName>
</protein>
<feature type="compositionally biased region" description="Polar residues" evidence="1">
    <location>
        <begin position="247"/>
        <end position="259"/>
    </location>
</feature>
<keyword evidence="3" id="KW-1185">Reference proteome</keyword>
<reference evidence="2 3" key="1">
    <citation type="journal article" date="2015" name="Int. J. Syst. Evol. Microbiol.">
        <title>Tumebacillus algifaecis sp. nov., isolated from decomposing algal scum.</title>
        <authorList>
            <person name="Wu Y.F."/>
            <person name="Zhang B."/>
            <person name="Xing P."/>
            <person name="Wu Q.L."/>
            <person name="Liu S.J."/>
        </authorList>
    </citation>
    <scope>NUCLEOTIDE SEQUENCE [LARGE SCALE GENOMIC DNA]</scope>
    <source>
        <strain evidence="2 3">THMBR28</strain>
    </source>
</reference>